<proteinExistence type="predicted"/>
<organism evidence="1 2">
    <name type="scientific">Heterostelium pallidum (strain ATCC 26659 / Pp 5 / PN500)</name>
    <name type="common">Cellular slime mold</name>
    <name type="synonym">Polysphondylium pallidum</name>
    <dbReference type="NCBI Taxonomy" id="670386"/>
    <lineage>
        <taxon>Eukaryota</taxon>
        <taxon>Amoebozoa</taxon>
        <taxon>Evosea</taxon>
        <taxon>Eumycetozoa</taxon>
        <taxon>Dictyostelia</taxon>
        <taxon>Acytosteliales</taxon>
        <taxon>Acytosteliaceae</taxon>
        <taxon>Heterostelium</taxon>
    </lineage>
</organism>
<keyword evidence="2" id="KW-1185">Reference proteome</keyword>
<dbReference type="AlphaFoldDB" id="D3BMR7"/>
<name>D3BMR7_HETP5</name>
<dbReference type="RefSeq" id="XP_020429408.1">
    <property type="nucleotide sequence ID" value="XM_020583221.1"/>
</dbReference>
<dbReference type="EMBL" id="ADBJ01000043">
    <property type="protein sequence ID" value="EFA77279.1"/>
    <property type="molecule type" value="Genomic_DNA"/>
</dbReference>
<comment type="caution">
    <text evidence="1">The sequence shown here is derived from an EMBL/GenBank/DDBJ whole genome shotgun (WGS) entry which is preliminary data.</text>
</comment>
<dbReference type="Proteomes" id="UP000001396">
    <property type="component" value="Unassembled WGS sequence"/>
</dbReference>
<evidence type="ECO:0000313" key="2">
    <source>
        <dbReference type="Proteomes" id="UP000001396"/>
    </source>
</evidence>
<protein>
    <submittedName>
        <fullName evidence="1">Uncharacterized protein</fullName>
    </submittedName>
</protein>
<accession>D3BMR7</accession>
<dbReference type="InParanoid" id="D3BMR7"/>
<dbReference type="GeneID" id="31367957"/>
<sequence>MDIEKWNHNNNNNKMALFSNLTSMGQPSSTVNNNNNVLSGGQIQGMNQMVSQEMVKGEGAFSNNPVLNSMNKSTISLLSMLFK</sequence>
<gene>
    <name evidence="1" type="ORF">PPL_12490</name>
</gene>
<reference evidence="1 2" key="1">
    <citation type="journal article" date="2011" name="Genome Res.">
        <title>Phylogeny-wide analysis of social amoeba genomes highlights ancient origins for complex intercellular communication.</title>
        <authorList>
            <person name="Heidel A.J."/>
            <person name="Lawal H.M."/>
            <person name="Felder M."/>
            <person name="Schilde C."/>
            <person name="Helps N.R."/>
            <person name="Tunggal B."/>
            <person name="Rivero F."/>
            <person name="John U."/>
            <person name="Schleicher M."/>
            <person name="Eichinger L."/>
            <person name="Platzer M."/>
            <person name="Noegel A.A."/>
            <person name="Schaap P."/>
            <person name="Gloeckner G."/>
        </authorList>
    </citation>
    <scope>NUCLEOTIDE SEQUENCE [LARGE SCALE GENOMIC DNA]</scope>
    <source>
        <strain evidence="2">ATCC 26659 / Pp 5 / PN500</strain>
    </source>
</reference>
<evidence type="ECO:0000313" key="1">
    <source>
        <dbReference type="EMBL" id="EFA77279.1"/>
    </source>
</evidence>